<protein>
    <recommendedName>
        <fullName evidence="4">Sporulation protein</fullName>
    </recommendedName>
</protein>
<dbReference type="RefSeq" id="WP_185118201.1">
    <property type="nucleotide sequence ID" value="NZ_JACJVQ010000003.1"/>
</dbReference>
<reference evidence="2 3" key="1">
    <citation type="submission" date="2020-08" db="EMBL/GenBank/DDBJ databases">
        <title>Cohnella phylogeny.</title>
        <authorList>
            <person name="Dunlap C."/>
        </authorList>
    </citation>
    <scope>NUCLEOTIDE SEQUENCE [LARGE SCALE GENOMIC DNA]</scope>
    <source>
        <strain evidence="2 3">DSM 25241</strain>
    </source>
</reference>
<dbReference type="AlphaFoldDB" id="A0A841SSB2"/>
<sequence>MSTHRSIRRIAATAALSIAIIGVQAGCTNNNNNNANGSSSIKTQNYGNDGYLGRTNSYPRIPGRHMALSYKNDARLIQQSIRDVPGVAGSSVTFNGADAYVTIKLDRGVAQREVATVERQAASVLRFNFPRYTIHVTSAR</sequence>
<dbReference type="EMBL" id="JACJVQ010000003">
    <property type="protein sequence ID" value="MBB6632955.1"/>
    <property type="molecule type" value="Genomic_DNA"/>
</dbReference>
<feature type="signal peptide" evidence="1">
    <location>
        <begin position="1"/>
        <end position="25"/>
    </location>
</feature>
<evidence type="ECO:0000313" key="2">
    <source>
        <dbReference type="EMBL" id="MBB6632955.1"/>
    </source>
</evidence>
<feature type="chain" id="PRO_5032540459" description="Sporulation protein" evidence="1">
    <location>
        <begin position="26"/>
        <end position="140"/>
    </location>
</feature>
<comment type="caution">
    <text evidence="2">The sequence shown here is derived from an EMBL/GenBank/DDBJ whole genome shotgun (WGS) entry which is preliminary data.</text>
</comment>
<evidence type="ECO:0008006" key="4">
    <source>
        <dbReference type="Google" id="ProtNLM"/>
    </source>
</evidence>
<name>A0A841SSB2_9BACL</name>
<organism evidence="2 3">
    <name type="scientific">Cohnella thailandensis</name>
    <dbReference type="NCBI Taxonomy" id="557557"/>
    <lineage>
        <taxon>Bacteria</taxon>
        <taxon>Bacillati</taxon>
        <taxon>Bacillota</taxon>
        <taxon>Bacilli</taxon>
        <taxon>Bacillales</taxon>
        <taxon>Paenibacillaceae</taxon>
        <taxon>Cohnella</taxon>
    </lineage>
</organism>
<dbReference type="Proteomes" id="UP000535838">
    <property type="component" value="Unassembled WGS sequence"/>
</dbReference>
<evidence type="ECO:0000313" key="3">
    <source>
        <dbReference type="Proteomes" id="UP000535838"/>
    </source>
</evidence>
<gene>
    <name evidence="2" type="ORF">H7B67_02370</name>
</gene>
<keyword evidence="3" id="KW-1185">Reference proteome</keyword>
<keyword evidence="1" id="KW-0732">Signal</keyword>
<evidence type="ECO:0000256" key="1">
    <source>
        <dbReference type="SAM" id="SignalP"/>
    </source>
</evidence>
<proteinExistence type="predicted"/>
<accession>A0A841SSB2</accession>